<dbReference type="EMBL" id="QQXK01000007">
    <property type="protein sequence ID" value="RII42871.1"/>
    <property type="molecule type" value="Genomic_DNA"/>
</dbReference>
<keyword evidence="2" id="KW-1003">Cell membrane</keyword>
<feature type="transmembrane region" description="Helical" evidence="7">
    <location>
        <begin position="305"/>
        <end position="325"/>
    </location>
</feature>
<feature type="transmembrane region" description="Helical" evidence="7">
    <location>
        <begin position="20"/>
        <end position="39"/>
    </location>
</feature>
<keyword evidence="9" id="KW-1185">Reference proteome</keyword>
<evidence type="ECO:0000313" key="9">
    <source>
        <dbReference type="Proteomes" id="UP000265419"/>
    </source>
</evidence>
<evidence type="ECO:0000256" key="4">
    <source>
        <dbReference type="ARBA" id="ARBA00022989"/>
    </source>
</evidence>
<dbReference type="AlphaFoldDB" id="A0A399JBC7"/>
<feature type="transmembrane region" description="Helical" evidence="7">
    <location>
        <begin position="125"/>
        <end position="143"/>
    </location>
</feature>
<keyword evidence="5 7" id="KW-0472">Membrane</keyword>
<dbReference type="PANTHER" id="PTHR47089:SF1">
    <property type="entry name" value="GUANOSINE ABC TRANSPORTER PERMEASE PROTEIN NUPP"/>
    <property type="match status" value="1"/>
</dbReference>
<dbReference type="RefSeq" id="WP_119424016.1">
    <property type="nucleotide sequence ID" value="NZ_QQXK01000007.1"/>
</dbReference>
<dbReference type="Proteomes" id="UP000265419">
    <property type="component" value="Unassembled WGS sequence"/>
</dbReference>
<keyword evidence="3 7" id="KW-0812">Transmembrane</keyword>
<dbReference type="InterPro" id="IPR001851">
    <property type="entry name" value="ABC_transp_permease"/>
</dbReference>
<feature type="transmembrane region" description="Helical" evidence="7">
    <location>
        <begin position="330"/>
        <end position="347"/>
    </location>
</feature>
<feature type="compositionally biased region" description="Low complexity" evidence="6">
    <location>
        <begin position="407"/>
        <end position="420"/>
    </location>
</feature>
<feature type="region of interest" description="Disordered" evidence="6">
    <location>
        <begin position="389"/>
        <end position="420"/>
    </location>
</feature>
<evidence type="ECO:0000313" key="8">
    <source>
        <dbReference type="EMBL" id="RII42871.1"/>
    </source>
</evidence>
<dbReference type="GO" id="GO:0005886">
    <property type="term" value="C:plasma membrane"/>
    <property type="evidence" value="ECO:0007669"/>
    <property type="project" value="UniProtKB-SubCell"/>
</dbReference>
<accession>A0A399JBC7</accession>
<feature type="transmembrane region" description="Helical" evidence="7">
    <location>
        <begin position="100"/>
        <end position="118"/>
    </location>
</feature>
<feature type="transmembrane region" description="Helical" evidence="7">
    <location>
        <begin position="149"/>
        <end position="170"/>
    </location>
</feature>
<sequence>MSETTKGRQGWRAFVRSDGFVSVLAVVLSLIVGGILIAVTNKDAQASAAYFFAQPGDFFRDAWNAASGAYAAMFRSAIFNYEGATATEMFNPLSETLTQATPLITASLGVAIAFRAGLFNIGAQGQVIIGAAVAGFVGFRLHLPAPLHILLVVLAAALGGAAWGGLAGWLKAKTGAHEVITTIMLNYVATYLLAFVLLTPLMQRTGSSDPVSEVIDPTAVFPQLIPGTTLRVHLGFVIAILATVFTWWLLSRSKLGYRLRAVGANPEAARTAGISVAACTVIAMALSGAMAGLAGASQVSGTEMFVAEGIAATIGFDAITVALLARSKPLWVFLAALLFGAFRAGGVGMQTDTGTPVDIVLVVQSLIVLFIAAPALTRTIFGIRDRKKAAKAPKAPKSAPPAPPAETPAAQAATVEGGAA</sequence>
<evidence type="ECO:0000256" key="1">
    <source>
        <dbReference type="ARBA" id="ARBA00004651"/>
    </source>
</evidence>
<gene>
    <name evidence="8" type="ORF">DWB68_04825</name>
</gene>
<organism evidence="8 9">
    <name type="scientific">Galactobacter valiniphilus</name>
    <dbReference type="NCBI Taxonomy" id="2676122"/>
    <lineage>
        <taxon>Bacteria</taxon>
        <taxon>Bacillati</taxon>
        <taxon>Actinomycetota</taxon>
        <taxon>Actinomycetes</taxon>
        <taxon>Micrococcales</taxon>
        <taxon>Micrococcaceae</taxon>
        <taxon>Galactobacter</taxon>
    </lineage>
</organism>
<dbReference type="CDD" id="cd06580">
    <property type="entry name" value="TM_PBP1_transp_TpRbsC_like"/>
    <property type="match status" value="1"/>
</dbReference>
<proteinExistence type="predicted"/>
<comment type="subcellular location">
    <subcellularLocation>
        <location evidence="1">Cell membrane</location>
        <topology evidence="1">Multi-pass membrane protein</topology>
    </subcellularLocation>
</comment>
<feature type="transmembrane region" description="Helical" evidence="7">
    <location>
        <begin position="230"/>
        <end position="250"/>
    </location>
</feature>
<name>A0A399JBC7_9MICC</name>
<evidence type="ECO:0000256" key="7">
    <source>
        <dbReference type="SAM" id="Phobius"/>
    </source>
</evidence>
<dbReference type="PANTHER" id="PTHR47089">
    <property type="entry name" value="ABC TRANSPORTER, PERMEASE PROTEIN"/>
    <property type="match status" value="1"/>
</dbReference>
<dbReference type="Pfam" id="PF02653">
    <property type="entry name" value="BPD_transp_2"/>
    <property type="match status" value="1"/>
</dbReference>
<evidence type="ECO:0000256" key="2">
    <source>
        <dbReference type="ARBA" id="ARBA00022475"/>
    </source>
</evidence>
<comment type="caution">
    <text evidence="8">The sequence shown here is derived from an EMBL/GenBank/DDBJ whole genome shotgun (WGS) entry which is preliminary data.</text>
</comment>
<reference evidence="8 9" key="1">
    <citation type="submission" date="2018-07" db="EMBL/GenBank/DDBJ databases">
        <title>Arthrobacter sp. nov., isolated from raw cow's milk with high bacterial count.</title>
        <authorList>
            <person name="Hahne J."/>
            <person name="Isele D."/>
            <person name="Lipski A."/>
        </authorList>
    </citation>
    <scope>NUCLEOTIDE SEQUENCE [LARGE SCALE GENOMIC DNA]</scope>
    <source>
        <strain evidence="8 9">JZ R-35</strain>
    </source>
</reference>
<feature type="transmembrane region" description="Helical" evidence="7">
    <location>
        <begin position="271"/>
        <end position="293"/>
    </location>
</feature>
<keyword evidence="4 7" id="KW-1133">Transmembrane helix</keyword>
<evidence type="ECO:0000256" key="5">
    <source>
        <dbReference type="ARBA" id="ARBA00023136"/>
    </source>
</evidence>
<feature type="transmembrane region" description="Helical" evidence="7">
    <location>
        <begin position="359"/>
        <end position="381"/>
    </location>
</feature>
<feature type="transmembrane region" description="Helical" evidence="7">
    <location>
        <begin position="182"/>
        <end position="202"/>
    </location>
</feature>
<evidence type="ECO:0000256" key="3">
    <source>
        <dbReference type="ARBA" id="ARBA00022692"/>
    </source>
</evidence>
<dbReference type="GO" id="GO:0022857">
    <property type="term" value="F:transmembrane transporter activity"/>
    <property type="evidence" value="ECO:0007669"/>
    <property type="project" value="InterPro"/>
</dbReference>
<protein>
    <submittedName>
        <fullName evidence="8">ABC transporter permease</fullName>
    </submittedName>
</protein>
<evidence type="ECO:0000256" key="6">
    <source>
        <dbReference type="SAM" id="MobiDB-lite"/>
    </source>
</evidence>